<proteinExistence type="predicted"/>
<evidence type="ECO:0000313" key="2">
    <source>
        <dbReference type="EMBL" id="MBF0596011.1"/>
    </source>
</evidence>
<comment type="caution">
    <text evidence="2">The sequence shown here is derived from an EMBL/GenBank/DDBJ whole genome shotgun (WGS) entry which is preliminary data.</text>
</comment>
<dbReference type="EMBL" id="JADGIK010000001">
    <property type="protein sequence ID" value="MBF0596011.1"/>
    <property type="molecule type" value="Genomic_DNA"/>
</dbReference>
<feature type="transmembrane region" description="Helical" evidence="1">
    <location>
        <begin position="33"/>
        <end position="53"/>
    </location>
</feature>
<reference evidence="2" key="1">
    <citation type="submission" date="2020-10" db="EMBL/GenBank/DDBJ databases">
        <authorList>
            <person name="Lu T."/>
            <person name="Wang Q."/>
            <person name="Han X."/>
        </authorList>
    </citation>
    <scope>NUCLEOTIDE SEQUENCE</scope>
    <source>
        <strain evidence="2">WQ 117</strain>
    </source>
</reference>
<dbReference type="AlphaFoldDB" id="A0A8J7KCB7"/>
<protein>
    <submittedName>
        <fullName evidence="2">Uncharacterized protein</fullName>
    </submittedName>
</protein>
<feature type="transmembrane region" description="Helical" evidence="1">
    <location>
        <begin position="107"/>
        <end position="126"/>
    </location>
</feature>
<accession>A0A8J7KCB7</accession>
<keyword evidence="3" id="KW-1185">Reference proteome</keyword>
<name>A0A8J7KCB7_9FLAO</name>
<evidence type="ECO:0000256" key="1">
    <source>
        <dbReference type="SAM" id="Phobius"/>
    </source>
</evidence>
<keyword evidence="1" id="KW-1133">Transmembrane helix</keyword>
<organism evidence="2 3">
    <name type="scientific">Faecalibacter rhinopitheci</name>
    <dbReference type="NCBI Taxonomy" id="2779678"/>
    <lineage>
        <taxon>Bacteria</taxon>
        <taxon>Pseudomonadati</taxon>
        <taxon>Bacteroidota</taxon>
        <taxon>Flavobacteriia</taxon>
        <taxon>Flavobacteriales</taxon>
        <taxon>Weeksellaceae</taxon>
        <taxon>Faecalibacter</taxon>
    </lineage>
</organism>
<keyword evidence="1" id="KW-0472">Membrane</keyword>
<dbReference type="Proteomes" id="UP000608754">
    <property type="component" value="Unassembled WGS sequence"/>
</dbReference>
<evidence type="ECO:0000313" key="3">
    <source>
        <dbReference type="Proteomes" id="UP000608754"/>
    </source>
</evidence>
<dbReference type="RefSeq" id="WP_194181543.1">
    <property type="nucleotide sequence ID" value="NZ_JADGIK010000001.1"/>
</dbReference>
<keyword evidence="1" id="KW-0812">Transmembrane</keyword>
<sequence>MIFIFKVLVCYVTYWLTYRLNHQYQLGAVKASAYLALIIGSIYQLLIALNFEIEKFRDYFLIMMGATFMGMIANVHRHQSIDFIISSIIFCTLYHNSSVYFNGLGGLLGTIACISILCVFGIERIIKLIK</sequence>
<feature type="transmembrane region" description="Helical" evidence="1">
    <location>
        <begin position="59"/>
        <end position="76"/>
    </location>
</feature>
<gene>
    <name evidence="2" type="ORF">IM532_00795</name>
</gene>